<dbReference type="PANTHER" id="PTHR35201">
    <property type="entry name" value="TERPENE SYNTHASE"/>
    <property type="match status" value="1"/>
</dbReference>
<protein>
    <recommendedName>
        <fullName evidence="2">Terpene synthase</fullName>
        <ecNumber evidence="2">4.2.3.-</ecNumber>
    </recommendedName>
</protein>
<evidence type="ECO:0000256" key="2">
    <source>
        <dbReference type="RuleBase" id="RU366034"/>
    </source>
</evidence>
<dbReference type="InterPro" id="IPR008949">
    <property type="entry name" value="Isoprenoid_synthase_dom_sf"/>
</dbReference>
<evidence type="ECO:0000256" key="3">
    <source>
        <dbReference type="SAM" id="MobiDB-lite"/>
    </source>
</evidence>
<evidence type="ECO:0000256" key="1">
    <source>
        <dbReference type="ARBA" id="ARBA00023239"/>
    </source>
</evidence>
<organism evidence="4 5">
    <name type="scientific">Saccharomonospora piscinae</name>
    <dbReference type="NCBI Taxonomy" id="687388"/>
    <lineage>
        <taxon>Bacteria</taxon>
        <taxon>Bacillati</taxon>
        <taxon>Actinomycetota</taxon>
        <taxon>Actinomycetes</taxon>
        <taxon>Pseudonocardiales</taxon>
        <taxon>Pseudonocardiaceae</taxon>
        <taxon>Saccharomonospora</taxon>
    </lineage>
</organism>
<keyword evidence="5" id="KW-1185">Reference proteome</keyword>
<dbReference type="InterPro" id="IPR034686">
    <property type="entry name" value="Terpene_cyclase-like_2"/>
</dbReference>
<dbReference type="Proteomes" id="UP000192591">
    <property type="component" value="Unassembled WGS sequence"/>
</dbReference>
<keyword evidence="2" id="KW-0479">Metal-binding</keyword>
<dbReference type="GO" id="GO:0010333">
    <property type="term" value="F:terpene synthase activity"/>
    <property type="evidence" value="ECO:0007669"/>
    <property type="project" value="InterPro"/>
</dbReference>
<feature type="region of interest" description="Disordered" evidence="3">
    <location>
        <begin position="321"/>
        <end position="349"/>
    </location>
</feature>
<dbReference type="Pfam" id="PF19086">
    <property type="entry name" value="Terpene_syn_C_2"/>
    <property type="match status" value="2"/>
</dbReference>
<keyword evidence="2" id="KW-0460">Magnesium</keyword>
<dbReference type="PANTHER" id="PTHR35201:SF4">
    <property type="entry name" value="BETA-PINACENE SYNTHASE-RELATED"/>
    <property type="match status" value="1"/>
</dbReference>
<evidence type="ECO:0000313" key="5">
    <source>
        <dbReference type="Proteomes" id="UP000192591"/>
    </source>
</evidence>
<dbReference type="EC" id="4.2.3.-" evidence="2"/>
<dbReference type="AlphaFoldDB" id="A0A1V9AD11"/>
<evidence type="ECO:0000313" key="4">
    <source>
        <dbReference type="EMBL" id="OQO94971.1"/>
    </source>
</evidence>
<accession>A0A1V9AD11</accession>
<dbReference type="STRING" id="1962155.B1813_02600"/>
<dbReference type="SFLD" id="SFLDG01020">
    <property type="entry name" value="Terpene_Cyclase_Like_2"/>
    <property type="match status" value="2"/>
</dbReference>
<name>A0A1V9AD11_SACPI</name>
<gene>
    <name evidence="4" type="ORF">B1813_02600</name>
</gene>
<dbReference type="GO" id="GO:0046872">
    <property type="term" value="F:metal ion binding"/>
    <property type="evidence" value="ECO:0007669"/>
    <property type="project" value="UniProtKB-KW"/>
</dbReference>
<sequence length="725" mass="81689">MAKPFELPTFYEPYPARLSPHLETARTHARAWASSMGMLEGSGIWDTAAFDAHDYALLCAYTHPDTSAERLATVTDWYVWVFFFDDHFLEKYKYTRDTAAAQEHLQRLRAFMPAAPSAPTPEPRDPVETGLADLWRRTVPVMTDDWRQRFTEATLALLDESMWELSNIESGRISNPLEYIEMRRKVGGAPWSAGLVEYAAHAEVPARVASSRPLLVLRDTFSDAVHLRNDLFSYQREVEEEGELSNGVLVFETFLECTTQEAADRVNDLLTARLHQFEHTALTEVPPLCAEHGLTPDEQARIAAYAKGLQDWQSGGHEWHRRSSRYMRESGPAPDTDSRLPTRPTGLGTSAARLAGSYAHTMPQRLRSFTHVQQPAGGLPEPDPRMPYTARCSPHLDASREKLVTWCHKFGVTAEGVWDERKLRAADLPLCAAGIHPDATPDGLDLTSGWLAWGTYGDDYYPLVFGRTGNLAAARRYTDGLADFMPVDVGPPPRQAETAMERSLYDLWVRTASPMTREARVTFRQTIVDMTHSWVWELGNALQRRVPEPVDYIEMRRKTFGADLTMSLSRIGHGGVVPEVVYRSRPVQALEHSAADWAGLINDVFSFRKEIEFEGEIHNAVLVVQRFLDCTQAQARRIVDDLIDGRMREFQHVLAVQIPALCDDLDLPQRVRAALDGYARDLQNWMSGILVWHRGCGRYDENELRRDMGGLGTAVTRARVGALGV</sequence>
<dbReference type="SFLD" id="SFLDS00005">
    <property type="entry name" value="Isoprenoid_Synthase_Type_I"/>
    <property type="match status" value="2"/>
</dbReference>
<keyword evidence="1 2" id="KW-0456">Lyase</keyword>
<dbReference type="EMBL" id="MWIH01000002">
    <property type="protein sequence ID" value="OQO94971.1"/>
    <property type="molecule type" value="Genomic_DNA"/>
</dbReference>
<dbReference type="RefSeq" id="WP_081190370.1">
    <property type="nucleotide sequence ID" value="NZ_MWIH01000002.1"/>
</dbReference>
<comment type="similarity">
    <text evidence="2">Belongs to the terpene synthase family.</text>
</comment>
<dbReference type="Gene3D" id="1.10.600.10">
    <property type="entry name" value="Farnesyl Diphosphate Synthase"/>
    <property type="match status" value="2"/>
</dbReference>
<comment type="caution">
    <text evidence="4">The sequence shown here is derived from an EMBL/GenBank/DDBJ whole genome shotgun (WGS) entry which is preliminary data.</text>
</comment>
<proteinExistence type="inferred from homology"/>
<comment type="cofactor">
    <cofactor evidence="2">
        <name>Mg(2+)</name>
        <dbReference type="ChEBI" id="CHEBI:18420"/>
    </cofactor>
</comment>
<dbReference type="SUPFAM" id="SSF48576">
    <property type="entry name" value="Terpenoid synthases"/>
    <property type="match status" value="2"/>
</dbReference>
<reference evidence="4 5" key="1">
    <citation type="submission" date="2017-02" db="EMBL/GenBank/DDBJ databases">
        <title>Draft genome of Saccharomonospora sp. 154.</title>
        <authorList>
            <person name="Alonso-Carmona G.S."/>
            <person name="De La Haba R."/>
            <person name="Vera-Gargallo B."/>
            <person name="Sandoval-Trujillo A.H."/>
            <person name="Ramirez-Duran N."/>
            <person name="Ventosa A."/>
        </authorList>
    </citation>
    <scope>NUCLEOTIDE SEQUENCE [LARGE SCALE GENOMIC DNA]</scope>
    <source>
        <strain evidence="4 5">LRS4.154</strain>
    </source>
</reference>